<evidence type="ECO:0000313" key="1">
    <source>
        <dbReference type="EMBL" id="CAB3226295.1"/>
    </source>
</evidence>
<dbReference type="SUPFAM" id="SSF56784">
    <property type="entry name" value="HAD-like"/>
    <property type="match status" value="1"/>
</dbReference>
<dbReference type="InterPro" id="IPR044924">
    <property type="entry name" value="HAD-SF_hydro_IA_REG-2-like_cap"/>
</dbReference>
<dbReference type="PANTHER" id="PTHR46191">
    <property type="match status" value="1"/>
</dbReference>
<dbReference type="OrthoDB" id="444127at2759"/>
<dbReference type="InterPro" id="IPR036412">
    <property type="entry name" value="HAD-like_sf"/>
</dbReference>
<dbReference type="Gene3D" id="1.10.150.720">
    <property type="entry name" value="Haloacid dehalogenase-like hydrolase"/>
    <property type="match status" value="1"/>
</dbReference>
<protein>
    <submittedName>
        <fullName evidence="1">Uncharacterized protein</fullName>
    </submittedName>
</protein>
<dbReference type="NCBIfam" id="TIGR01549">
    <property type="entry name" value="HAD-SF-IA-v1"/>
    <property type="match status" value="1"/>
</dbReference>
<reference evidence="1 2" key="1">
    <citation type="submission" date="2020-04" db="EMBL/GenBank/DDBJ databases">
        <authorList>
            <person name="Wallbank WR R."/>
            <person name="Pardo Diaz C."/>
            <person name="Kozak K."/>
            <person name="Martin S."/>
            <person name="Jiggins C."/>
            <person name="Moest M."/>
            <person name="Warren A I."/>
            <person name="Byers J.R.P. K."/>
            <person name="Montejo-Kovacevich G."/>
            <person name="Yen C E."/>
        </authorList>
    </citation>
    <scope>NUCLEOTIDE SEQUENCE [LARGE SCALE GENOMIC DNA]</scope>
</reference>
<dbReference type="EMBL" id="CADEBC010000208">
    <property type="protein sequence ID" value="CAB3226295.1"/>
    <property type="molecule type" value="Genomic_DNA"/>
</dbReference>
<dbReference type="Proteomes" id="UP000494106">
    <property type="component" value="Unassembled WGS sequence"/>
</dbReference>
<dbReference type="InterPro" id="IPR051828">
    <property type="entry name" value="HAD-like_hydrolase_domain"/>
</dbReference>
<dbReference type="SFLD" id="SFLDG01129">
    <property type="entry name" value="C1.5:_HAD__Beta-PGM__Phosphata"/>
    <property type="match status" value="1"/>
</dbReference>
<gene>
    <name evidence="1" type="ORF">APLA_LOCUS2791</name>
</gene>
<evidence type="ECO:0000313" key="2">
    <source>
        <dbReference type="Proteomes" id="UP000494106"/>
    </source>
</evidence>
<dbReference type="InterPro" id="IPR006439">
    <property type="entry name" value="HAD-SF_hydro_IA"/>
</dbReference>
<keyword evidence="2" id="KW-1185">Reference proteome</keyword>
<dbReference type="InterPro" id="IPR011949">
    <property type="entry name" value="HAD-SF_hydro_IA_REG-2-like"/>
</dbReference>
<proteinExistence type="predicted"/>
<dbReference type="PANTHER" id="PTHR46191:SF2">
    <property type="entry name" value="HALOACID DEHALOGENASE-LIKE HYDROLASE DOMAIN-CONTAINING PROTEIN 3"/>
    <property type="match status" value="1"/>
</dbReference>
<dbReference type="CDD" id="cd16415">
    <property type="entry name" value="HAD_dREG-2_like"/>
    <property type="match status" value="1"/>
</dbReference>
<name>A0A8S0Z1K7_ARCPL</name>
<dbReference type="Pfam" id="PF00702">
    <property type="entry name" value="Hydrolase"/>
    <property type="match status" value="1"/>
</dbReference>
<accession>A0A8S0Z1K7</accession>
<comment type="caution">
    <text evidence="1">The sequence shown here is derived from an EMBL/GenBank/DDBJ whole genome shotgun (WGS) entry which is preliminary data.</text>
</comment>
<dbReference type="SFLD" id="SFLDS00003">
    <property type="entry name" value="Haloacid_Dehalogenase"/>
    <property type="match status" value="1"/>
</dbReference>
<dbReference type="InterPro" id="IPR023214">
    <property type="entry name" value="HAD_sf"/>
</dbReference>
<dbReference type="AlphaFoldDB" id="A0A8S0Z1K7"/>
<dbReference type="Gene3D" id="3.40.50.1000">
    <property type="entry name" value="HAD superfamily/HAD-like"/>
    <property type="match status" value="1"/>
</dbReference>
<dbReference type="GO" id="GO:0005634">
    <property type="term" value="C:nucleus"/>
    <property type="evidence" value="ECO:0007669"/>
    <property type="project" value="TreeGrafter"/>
</dbReference>
<dbReference type="NCBIfam" id="TIGR02252">
    <property type="entry name" value="DREG-2"/>
    <property type="match status" value="1"/>
</dbReference>
<sequence length="243" mass="27921">MSLHSIKLITFDATNTLLKFRIPPWQYYTVIAQNYGFVGTEDDVKIKLSDNIKDMWRKYPNYGKSSITYEKWWSEVVKKTLEDHIPVTTNLDVIASKLIDEYKTSKCWCVAEGGHELLDLIKRSFNVQIGVISNFDPRLNDIFKNLDLDYKFHFILNSYDVGYSKPDKEIFTSAIKMSKKDIKPYEALHIGDDLEKDYKGAKAAGWHAILVNPDETNLPPNSPCVFKSLKDVCTAIKLNQIAL</sequence>
<organism evidence="1 2">
    <name type="scientific">Arctia plantaginis</name>
    <name type="common">Wood tiger moth</name>
    <name type="synonym">Phalaena plantaginis</name>
    <dbReference type="NCBI Taxonomy" id="874455"/>
    <lineage>
        <taxon>Eukaryota</taxon>
        <taxon>Metazoa</taxon>
        <taxon>Ecdysozoa</taxon>
        <taxon>Arthropoda</taxon>
        <taxon>Hexapoda</taxon>
        <taxon>Insecta</taxon>
        <taxon>Pterygota</taxon>
        <taxon>Neoptera</taxon>
        <taxon>Endopterygota</taxon>
        <taxon>Lepidoptera</taxon>
        <taxon>Glossata</taxon>
        <taxon>Ditrysia</taxon>
        <taxon>Noctuoidea</taxon>
        <taxon>Erebidae</taxon>
        <taxon>Arctiinae</taxon>
        <taxon>Arctia</taxon>
    </lineage>
</organism>